<accession>A0ABV0SEB4</accession>
<keyword evidence="2" id="KW-1185">Reference proteome</keyword>
<reference evidence="1 2" key="1">
    <citation type="submission" date="2021-06" db="EMBL/GenBank/DDBJ databases">
        <authorList>
            <person name="Palmer J.M."/>
        </authorList>
    </citation>
    <scope>NUCLEOTIDE SEQUENCE [LARGE SCALE GENOMIC DNA]</scope>
    <source>
        <strain evidence="1 2">XC_2019</strain>
        <tissue evidence="1">Muscle</tissue>
    </source>
</reference>
<proteinExistence type="predicted"/>
<comment type="caution">
    <text evidence="1">The sequence shown here is derived from an EMBL/GenBank/DDBJ whole genome shotgun (WGS) entry which is preliminary data.</text>
</comment>
<dbReference type="EMBL" id="JAHRIN010077256">
    <property type="protein sequence ID" value="MEQ2218624.1"/>
    <property type="molecule type" value="Genomic_DNA"/>
</dbReference>
<sequence length="151" mass="16762">MLILSRSKALKNCFKDLYQTMKSVSSDSVTNSALKLNPPAETLGGVIACMSSIFRHKSTGHQVDDESPPVAVGMDLLPRTWNLLPLKSQSFCESCRIYERKQPHRAFSVLLYVPGKSVTFQILVGTGHRKQDVDWMTTSGCDFVGQKAQLL</sequence>
<evidence type="ECO:0000313" key="2">
    <source>
        <dbReference type="Proteomes" id="UP001434883"/>
    </source>
</evidence>
<dbReference type="Proteomes" id="UP001434883">
    <property type="component" value="Unassembled WGS sequence"/>
</dbReference>
<name>A0ABV0SEB4_9TELE</name>
<gene>
    <name evidence="1" type="ORF">XENOCAPTIV_005831</name>
</gene>
<organism evidence="1 2">
    <name type="scientific">Xenoophorus captivus</name>
    <dbReference type="NCBI Taxonomy" id="1517983"/>
    <lineage>
        <taxon>Eukaryota</taxon>
        <taxon>Metazoa</taxon>
        <taxon>Chordata</taxon>
        <taxon>Craniata</taxon>
        <taxon>Vertebrata</taxon>
        <taxon>Euteleostomi</taxon>
        <taxon>Actinopterygii</taxon>
        <taxon>Neopterygii</taxon>
        <taxon>Teleostei</taxon>
        <taxon>Neoteleostei</taxon>
        <taxon>Acanthomorphata</taxon>
        <taxon>Ovalentaria</taxon>
        <taxon>Atherinomorphae</taxon>
        <taxon>Cyprinodontiformes</taxon>
        <taxon>Goodeidae</taxon>
        <taxon>Xenoophorus</taxon>
    </lineage>
</organism>
<evidence type="ECO:0000313" key="1">
    <source>
        <dbReference type="EMBL" id="MEQ2218624.1"/>
    </source>
</evidence>
<protein>
    <submittedName>
        <fullName evidence="1">Uncharacterized protein</fullName>
    </submittedName>
</protein>